<keyword evidence="2" id="KW-1185">Reference proteome</keyword>
<proteinExistence type="predicted"/>
<organism evidence="1 2">
    <name type="scientific">Collimonas pratensis</name>
    <dbReference type="NCBI Taxonomy" id="279113"/>
    <lineage>
        <taxon>Bacteria</taxon>
        <taxon>Pseudomonadati</taxon>
        <taxon>Pseudomonadota</taxon>
        <taxon>Betaproteobacteria</taxon>
        <taxon>Burkholderiales</taxon>
        <taxon>Oxalobacteraceae</taxon>
        <taxon>Collimonas</taxon>
    </lineage>
</organism>
<protein>
    <submittedName>
        <fullName evidence="1">Uncharacterized protein</fullName>
    </submittedName>
</protein>
<sequence length="64" mass="7413">MADKSEETSCIKNRHKPNRNSLNVINNKTNIELIFTADLLKYYPRLTVFNKYDVNLTLNDASPL</sequence>
<evidence type="ECO:0000313" key="2">
    <source>
        <dbReference type="Proteomes" id="UP000074914"/>
    </source>
</evidence>
<reference evidence="1 2" key="1">
    <citation type="submission" date="2015-11" db="EMBL/GenBank/DDBJ databases">
        <title>Exploring the genomic traits of fungus-feeding bacterial genus Collimonas.</title>
        <authorList>
            <person name="Song C."/>
            <person name="Schmidt R."/>
            <person name="de Jager V."/>
            <person name="Krzyzanowska D."/>
            <person name="Jongedijk E."/>
            <person name="Cankar K."/>
            <person name="Beekwilder J."/>
            <person name="van Veen A."/>
            <person name="de Boer W."/>
            <person name="van Veen J.A."/>
            <person name="Garbeva P."/>
        </authorList>
    </citation>
    <scope>NUCLEOTIDE SEQUENCE [LARGE SCALE GENOMIC DNA]</scope>
    <source>
        <strain evidence="1 2">Ter291</strain>
    </source>
</reference>
<dbReference type="Proteomes" id="UP000074914">
    <property type="component" value="Chromosome"/>
</dbReference>
<gene>
    <name evidence="1" type="ORF">CPter291_3173</name>
</gene>
<evidence type="ECO:0000313" key="1">
    <source>
        <dbReference type="EMBL" id="AMP15410.1"/>
    </source>
</evidence>
<name>A0ABN4MCP9_9BURK</name>
<accession>A0ABN4MCP9</accession>
<dbReference type="EMBL" id="CP013236">
    <property type="protein sequence ID" value="AMP15410.1"/>
    <property type="molecule type" value="Genomic_DNA"/>
</dbReference>